<proteinExistence type="predicted"/>
<dbReference type="STRING" id="1093900.A0A507AVM6"/>
<dbReference type="OrthoDB" id="19690at2759"/>
<name>A0A507AVM6_9PEZI</name>
<feature type="domain" description="Thioredoxin" evidence="2">
    <location>
        <begin position="40"/>
        <end position="183"/>
    </location>
</feature>
<dbReference type="InterPro" id="IPR013766">
    <property type="entry name" value="Thioredoxin_domain"/>
</dbReference>
<feature type="compositionally biased region" description="Low complexity" evidence="1">
    <location>
        <begin position="41"/>
        <end position="52"/>
    </location>
</feature>
<dbReference type="Pfam" id="PF00085">
    <property type="entry name" value="Thioredoxin"/>
    <property type="match status" value="1"/>
</dbReference>
<gene>
    <name evidence="3" type="ORF">E0L32_004964</name>
</gene>
<dbReference type="Proteomes" id="UP000319257">
    <property type="component" value="Unassembled WGS sequence"/>
</dbReference>
<evidence type="ECO:0000259" key="2">
    <source>
        <dbReference type="PROSITE" id="PS51352"/>
    </source>
</evidence>
<reference evidence="3 4" key="1">
    <citation type="submission" date="2019-06" db="EMBL/GenBank/DDBJ databases">
        <title>Draft genome sequence of the filamentous fungus Phialemoniopsis curvata isolated from diesel fuel.</title>
        <authorList>
            <person name="Varaljay V.A."/>
            <person name="Lyon W.J."/>
            <person name="Crouch A.L."/>
            <person name="Drake C.E."/>
            <person name="Hollomon J.M."/>
            <person name="Nadeau L.J."/>
            <person name="Nunn H.S."/>
            <person name="Stevenson B.S."/>
            <person name="Bojanowski C.L."/>
            <person name="Crookes-Goodson W.J."/>
        </authorList>
    </citation>
    <scope>NUCLEOTIDE SEQUENCE [LARGE SCALE GENOMIC DNA]</scope>
    <source>
        <strain evidence="3 4">D216</strain>
    </source>
</reference>
<dbReference type="EMBL" id="SKBQ01000025">
    <property type="protein sequence ID" value="TPX14855.1"/>
    <property type="molecule type" value="Genomic_DNA"/>
</dbReference>
<sequence length="200" mass="21306">MHPRVAAMRGSRLAGPTSSPLRRWARDSCKPASPRIPPPSSSSSSRPLSTSRKLQAKNQIYASVRRPEDLDTYIMLSAAARQPLLTLWTASWCPPCRTVHPLVEALVASGVGQAEGGVGFCAVEYDAPDVAAAQLGAVYMVNSLPALLSLDAGEAGLVRNRLVDGRKLADRRVLEEWIRAEARRQGHRGGGGGGGLFGGR</sequence>
<keyword evidence="4" id="KW-1185">Reference proteome</keyword>
<dbReference type="SUPFAM" id="SSF52833">
    <property type="entry name" value="Thioredoxin-like"/>
    <property type="match status" value="1"/>
</dbReference>
<dbReference type="InParanoid" id="A0A507AVM6"/>
<dbReference type="AlphaFoldDB" id="A0A507AVM6"/>
<organism evidence="3 4">
    <name type="scientific">Thyridium curvatum</name>
    <dbReference type="NCBI Taxonomy" id="1093900"/>
    <lineage>
        <taxon>Eukaryota</taxon>
        <taxon>Fungi</taxon>
        <taxon>Dikarya</taxon>
        <taxon>Ascomycota</taxon>
        <taxon>Pezizomycotina</taxon>
        <taxon>Sordariomycetes</taxon>
        <taxon>Sordariomycetidae</taxon>
        <taxon>Thyridiales</taxon>
        <taxon>Thyridiaceae</taxon>
        <taxon>Thyridium</taxon>
    </lineage>
</organism>
<evidence type="ECO:0000256" key="1">
    <source>
        <dbReference type="SAM" id="MobiDB-lite"/>
    </source>
</evidence>
<dbReference type="Gene3D" id="3.40.30.10">
    <property type="entry name" value="Glutaredoxin"/>
    <property type="match status" value="1"/>
</dbReference>
<dbReference type="CDD" id="cd02947">
    <property type="entry name" value="TRX_family"/>
    <property type="match status" value="1"/>
</dbReference>
<dbReference type="PROSITE" id="PS51352">
    <property type="entry name" value="THIOREDOXIN_2"/>
    <property type="match status" value="1"/>
</dbReference>
<protein>
    <recommendedName>
        <fullName evidence="2">Thioredoxin domain-containing protein</fullName>
    </recommendedName>
</protein>
<dbReference type="InterPro" id="IPR036249">
    <property type="entry name" value="Thioredoxin-like_sf"/>
</dbReference>
<dbReference type="RefSeq" id="XP_030996566.1">
    <property type="nucleotide sequence ID" value="XM_031139432.1"/>
</dbReference>
<feature type="region of interest" description="Disordered" evidence="1">
    <location>
        <begin position="1"/>
        <end position="54"/>
    </location>
</feature>
<evidence type="ECO:0000313" key="4">
    <source>
        <dbReference type="Proteomes" id="UP000319257"/>
    </source>
</evidence>
<comment type="caution">
    <text evidence="3">The sequence shown here is derived from an EMBL/GenBank/DDBJ whole genome shotgun (WGS) entry which is preliminary data.</text>
</comment>
<dbReference type="GeneID" id="41972411"/>
<accession>A0A507AVM6</accession>
<evidence type="ECO:0000313" key="3">
    <source>
        <dbReference type="EMBL" id="TPX14855.1"/>
    </source>
</evidence>